<feature type="transmembrane region" description="Helical" evidence="6">
    <location>
        <begin position="6"/>
        <end position="26"/>
    </location>
</feature>
<dbReference type="InterPro" id="IPR044035">
    <property type="entry name" value="DUF5698"/>
</dbReference>
<protein>
    <recommendedName>
        <fullName evidence="6">UPF0316 protein GJU40_19050</fullName>
    </recommendedName>
</protein>
<dbReference type="Pfam" id="PF10035">
    <property type="entry name" value="DUF2179"/>
    <property type="match status" value="1"/>
</dbReference>
<organism evidence="9 10">
    <name type="scientific">Metabacillus lacus</name>
    <dbReference type="NCBI Taxonomy" id="1983721"/>
    <lineage>
        <taxon>Bacteria</taxon>
        <taxon>Bacillati</taxon>
        <taxon>Bacillota</taxon>
        <taxon>Bacilli</taxon>
        <taxon>Bacillales</taxon>
        <taxon>Bacillaceae</taxon>
        <taxon>Metabacillus</taxon>
    </lineage>
</organism>
<evidence type="ECO:0000256" key="2">
    <source>
        <dbReference type="ARBA" id="ARBA00022475"/>
    </source>
</evidence>
<keyword evidence="4 6" id="KW-1133">Transmembrane helix</keyword>
<feature type="transmembrane region" description="Helical" evidence="6">
    <location>
        <begin position="33"/>
        <end position="52"/>
    </location>
</feature>
<evidence type="ECO:0000313" key="10">
    <source>
        <dbReference type="Proteomes" id="UP000448867"/>
    </source>
</evidence>
<keyword evidence="10" id="KW-1185">Reference proteome</keyword>
<sequence length="183" mass="20215">MFQALLIFFLQIIFVPVLTMRTILLVKNQSKAAAGVGLLEATIYIFSVGNVFQDLTNFWNIGAYVLGFGIGLLLGGKLERKLAIGYITYNVSLLDRSEELVNALRAAGFGVTVFVGEGMNSERYRLDVVAKRSREAELLDIIESIAPKAFLSSYEIRSFKGGYLTKAMKNRTAASSKNQTVEK</sequence>
<dbReference type="InterPro" id="IPR022930">
    <property type="entry name" value="UPF0316"/>
</dbReference>
<feature type="domain" description="DUF5698" evidence="8">
    <location>
        <begin position="19"/>
        <end position="75"/>
    </location>
</feature>
<comment type="similarity">
    <text evidence="6">Belongs to the UPF0316 family.</text>
</comment>
<evidence type="ECO:0000256" key="5">
    <source>
        <dbReference type="ARBA" id="ARBA00023136"/>
    </source>
</evidence>
<dbReference type="PANTHER" id="PTHR40060">
    <property type="entry name" value="UPF0316 PROTEIN YEBE"/>
    <property type="match status" value="1"/>
</dbReference>
<keyword evidence="5 6" id="KW-0472">Membrane</keyword>
<dbReference type="PANTHER" id="PTHR40060:SF1">
    <property type="entry name" value="UPF0316 PROTEIN YEBE"/>
    <property type="match status" value="1"/>
</dbReference>
<dbReference type="Proteomes" id="UP000448867">
    <property type="component" value="Unassembled WGS sequence"/>
</dbReference>
<evidence type="ECO:0000313" key="9">
    <source>
        <dbReference type="EMBL" id="MRX74223.1"/>
    </source>
</evidence>
<accession>A0A7X2J2E7</accession>
<dbReference type="Pfam" id="PF18955">
    <property type="entry name" value="DUF5698"/>
    <property type="match status" value="1"/>
</dbReference>
<name>A0A7X2J2E7_9BACI</name>
<keyword evidence="2 6" id="KW-1003">Cell membrane</keyword>
<evidence type="ECO:0000256" key="6">
    <source>
        <dbReference type="HAMAP-Rule" id="MF_01515"/>
    </source>
</evidence>
<proteinExistence type="inferred from homology"/>
<dbReference type="InterPro" id="IPR019264">
    <property type="entry name" value="DUF2179"/>
</dbReference>
<feature type="transmembrane region" description="Helical" evidence="6">
    <location>
        <begin position="58"/>
        <end position="76"/>
    </location>
</feature>
<dbReference type="OrthoDB" id="48231at2"/>
<evidence type="ECO:0000259" key="8">
    <source>
        <dbReference type="Pfam" id="PF18955"/>
    </source>
</evidence>
<dbReference type="RefSeq" id="WP_154309676.1">
    <property type="nucleotide sequence ID" value="NZ_WKKI01000070.1"/>
</dbReference>
<feature type="domain" description="DUF2179" evidence="7">
    <location>
        <begin position="109"/>
        <end position="161"/>
    </location>
</feature>
<comment type="subcellular location">
    <subcellularLocation>
        <location evidence="1 6">Cell membrane</location>
        <topology evidence="1 6">Multi-pass membrane protein</topology>
    </subcellularLocation>
</comment>
<evidence type="ECO:0000256" key="4">
    <source>
        <dbReference type="ARBA" id="ARBA00022989"/>
    </source>
</evidence>
<dbReference type="AlphaFoldDB" id="A0A7X2J2E7"/>
<reference evidence="9 10" key="1">
    <citation type="submission" date="2019-11" db="EMBL/GenBank/DDBJ databases">
        <title>Bacillus lacus genome.</title>
        <authorList>
            <person name="Allen C.J."/>
            <person name="Newman J.D."/>
        </authorList>
    </citation>
    <scope>NUCLEOTIDE SEQUENCE [LARGE SCALE GENOMIC DNA]</scope>
    <source>
        <strain evidence="9 10">KCTC 33946</strain>
    </source>
</reference>
<evidence type="ECO:0000256" key="3">
    <source>
        <dbReference type="ARBA" id="ARBA00022692"/>
    </source>
</evidence>
<keyword evidence="3 6" id="KW-0812">Transmembrane</keyword>
<dbReference type="EMBL" id="WKKI01000070">
    <property type="protein sequence ID" value="MRX74223.1"/>
    <property type="molecule type" value="Genomic_DNA"/>
</dbReference>
<gene>
    <name evidence="9" type="ORF">GJU40_19050</name>
</gene>
<dbReference type="GO" id="GO:0005886">
    <property type="term" value="C:plasma membrane"/>
    <property type="evidence" value="ECO:0007669"/>
    <property type="project" value="UniProtKB-SubCell"/>
</dbReference>
<comment type="caution">
    <text evidence="9">The sequence shown here is derived from an EMBL/GenBank/DDBJ whole genome shotgun (WGS) entry which is preliminary data.</text>
</comment>
<dbReference type="HAMAP" id="MF_01515">
    <property type="entry name" value="UPF0316"/>
    <property type="match status" value="1"/>
</dbReference>
<dbReference type="NCBIfam" id="NF003194">
    <property type="entry name" value="PRK04164.1-5"/>
    <property type="match status" value="1"/>
</dbReference>
<evidence type="ECO:0000259" key="7">
    <source>
        <dbReference type="Pfam" id="PF10035"/>
    </source>
</evidence>
<dbReference type="CDD" id="cd16381">
    <property type="entry name" value="YitT_C_like_1"/>
    <property type="match status" value="1"/>
</dbReference>
<evidence type="ECO:0000256" key="1">
    <source>
        <dbReference type="ARBA" id="ARBA00004651"/>
    </source>
</evidence>